<dbReference type="GO" id="GO:0005829">
    <property type="term" value="C:cytosol"/>
    <property type="evidence" value="ECO:0007669"/>
    <property type="project" value="TreeGrafter"/>
</dbReference>
<comment type="similarity">
    <text evidence="1">Belongs to the RutC family.</text>
</comment>
<dbReference type="InterPro" id="IPR035959">
    <property type="entry name" value="RutC-like_sf"/>
</dbReference>
<dbReference type="NCBIfam" id="TIGR00004">
    <property type="entry name" value="Rid family detoxifying hydrolase"/>
    <property type="match status" value="1"/>
</dbReference>
<keyword evidence="3" id="KW-1185">Reference proteome</keyword>
<evidence type="ECO:0000313" key="3">
    <source>
        <dbReference type="Proteomes" id="UP000664417"/>
    </source>
</evidence>
<protein>
    <submittedName>
        <fullName evidence="2">RidA family protein</fullName>
    </submittedName>
</protein>
<sequence length="129" mass="13643">MSEAIHTDQAPAAIGPYVQARKVNLTGQLLFTSGQIALDPATGQLVGEGDVAAQTRLCLANLGAILKEAGASPAHVIKTTVFIKDMNDFGAINEIYADFFGNHKPARSCVEVARLPKDVLVEIEAIAQI</sequence>
<dbReference type="InterPro" id="IPR006175">
    <property type="entry name" value="YjgF/YER057c/UK114"/>
</dbReference>
<dbReference type="InterPro" id="IPR019897">
    <property type="entry name" value="RidA_CS"/>
</dbReference>
<evidence type="ECO:0000313" key="2">
    <source>
        <dbReference type="EMBL" id="MBO1322862.1"/>
    </source>
</evidence>
<dbReference type="Gene3D" id="3.30.1330.40">
    <property type="entry name" value="RutC-like"/>
    <property type="match status" value="1"/>
</dbReference>
<dbReference type="CDD" id="cd00448">
    <property type="entry name" value="YjgF_YER057c_UK114_family"/>
    <property type="match status" value="1"/>
</dbReference>
<dbReference type="FunFam" id="3.30.1330.40:FF:000001">
    <property type="entry name" value="L-PSP family endoribonuclease"/>
    <property type="match status" value="1"/>
</dbReference>
<dbReference type="EMBL" id="JAFREP010000044">
    <property type="protein sequence ID" value="MBO1322862.1"/>
    <property type="molecule type" value="Genomic_DNA"/>
</dbReference>
<gene>
    <name evidence="2" type="ORF">J3U88_30635</name>
</gene>
<reference evidence="2" key="1">
    <citation type="submission" date="2021-03" db="EMBL/GenBank/DDBJ databases">
        <authorList>
            <person name="Wang G."/>
        </authorList>
    </citation>
    <scope>NUCLEOTIDE SEQUENCE</scope>
    <source>
        <strain evidence="2">KCTC 12899</strain>
    </source>
</reference>
<dbReference type="AlphaFoldDB" id="A0A8J7U6K3"/>
<dbReference type="SUPFAM" id="SSF55298">
    <property type="entry name" value="YjgF-like"/>
    <property type="match status" value="1"/>
</dbReference>
<proteinExistence type="inferred from homology"/>
<accession>A0A8J7U6K3</accession>
<dbReference type="GO" id="GO:0019239">
    <property type="term" value="F:deaminase activity"/>
    <property type="evidence" value="ECO:0007669"/>
    <property type="project" value="TreeGrafter"/>
</dbReference>
<dbReference type="PANTHER" id="PTHR11803:SF39">
    <property type="entry name" value="2-IMINOBUTANOATE_2-IMINOPROPANOATE DEAMINASE"/>
    <property type="match status" value="1"/>
</dbReference>
<dbReference type="PROSITE" id="PS01094">
    <property type="entry name" value="UPF0076"/>
    <property type="match status" value="1"/>
</dbReference>
<comment type="caution">
    <text evidence="2">The sequence shown here is derived from an EMBL/GenBank/DDBJ whole genome shotgun (WGS) entry which is preliminary data.</text>
</comment>
<organism evidence="2 3">
    <name type="scientific">Acanthopleuribacter pedis</name>
    <dbReference type="NCBI Taxonomy" id="442870"/>
    <lineage>
        <taxon>Bacteria</taxon>
        <taxon>Pseudomonadati</taxon>
        <taxon>Acidobacteriota</taxon>
        <taxon>Holophagae</taxon>
        <taxon>Acanthopleuribacterales</taxon>
        <taxon>Acanthopleuribacteraceae</taxon>
        <taxon>Acanthopleuribacter</taxon>
    </lineage>
</organism>
<dbReference type="InterPro" id="IPR006056">
    <property type="entry name" value="RidA"/>
</dbReference>
<dbReference type="Pfam" id="PF01042">
    <property type="entry name" value="Ribonuc_L-PSP"/>
    <property type="match status" value="1"/>
</dbReference>
<evidence type="ECO:0000256" key="1">
    <source>
        <dbReference type="ARBA" id="ARBA00010552"/>
    </source>
</evidence>
<name>A0A8J7U6K3_9BACT</name>
<dbReference type="PANTHER" id="PTHR11803">
    <property type="entry name" value="2-IMINOBUTANOATE/2-IMINOPROPANOATE DEAMINASE RIDA"/>
    <property type="match status" value="1"/>
</dbReference>
<dbReference type="Proteomes" id="UP000664417">
    <property type="component" value="Unassembled WGS sequence"/>
</dbReference>